<accession>B9SC58</accession>
<gene>
    <name evidence="1" type="ORF">RCOM_1407730</name>
</gene>
<dbReference type="InParanoid" id="B9SC58"/>
<name>B9SC58_RICCO</name>
<keyword evidence="2" id="KW-1185">Reference proteome</keyword>
<organism evidence="1 2">
    <name type="scientific">Ricinus communis</name>
    <name type="common">Castor bean</name>
    <dbReference type="NCBI Taxonomy" id="3988"/>
    <lineage>
        <taxon>Eukaryota</taxon>
        <taxon>Viridiplantae</taxon>
        <taxon>Streptophyta</taxon>
        <taxon>Embryophyta</taxon>
        <taxon>Tracheophyta</taxon>
        <taxon>Spermatophyta</taxon>
        <taxon>Magnoliopsida</taxon>
        <taxon>eudicotyledons</taxon>
        <taxon>Gunneridae</taxon>
        <taxon>Pentapetalae</taxon>
        <taxon>rosids</taxon>
        <taxon>fabids</taxon>
        <taxon>Malpighiales</taxon>
        <taxon>Euphorbiaceae</taxon>
        <taxon>Acalyphoideae</taxon>
        <taxon>Acalypheae</taxon>
        <taxon>Ricinus</taxon>
    </lineage>
</organism>
<proteinExistence type="predicted"/>
<reference evidence="2" key="1">
    <citation type="journal article" date="2010" name="Nat. Biotechnol.">
        <title>Draft genome sequence of the oilseed species Ricinus communis.</title>
        <authorList>
            <person name="Chan A.P."/>
            <person name="Crabtree J."/>
            <person name="Zhao Q."/>
            <person name="Lorenzi H."/>
            <person name="Orvis J."/>
            <person name="Puiu D."/>
            <person name="Melake-Berhan A."/>
            <person name="Jones K.M."/>
            <person name="Redman J."/>
            <person name="Chen G."/>
            <person name="Cahoon E.B."/>
            <person name="Gedil M."/>
            <person name="Stanke M."/>
            <person name="Haas B.J."/>
            <person name="Wortman J.R."/>
            <person name="Fraser-Liggett C.M."/>
            <person name="Ravel J."/>
            <person name="Rabinowicz P.D."/>
        </authorList>
    </citation>
    <scope>NUCLEOTIDE SEQUENCE [LARGE SCALE GENOMIC DNA]</scope>
    <source>
        <strain evidence="2">cv. Hale</strain>
    </source>
</reference>
<protein>
    <submittedName>
        <fullName evidence="1">Uncharacterized protein</fullName>
    </submittedName>
</protein>
<dbReference type="EMBL" id="EQ973919">
    <property type="protein sequence ID" value="EEF38772.1"/>
    <property type="molecule type" value="Genomic_DNA"/>
</dbReference>
<sequence length="81" mass="8359">MRIVILLPLPNASNFVGDSLAVSDLAGDQIIPVSVPIAPASTTNAHGITTRSKVGILKPKAYLAGISTPSTATSALKQPHW</sequence>
<evidence type="ECO:0000313" key="2">
    <source>
        <dbReference type="Proteomes" id="UP000008311"/>
    </source>
</evidence>
<evidence type="ECO:0000313" key="1">
    <source>
        <dbReference type="EMBL" id="EEF38772.1"/>
    </source>
</evidence>
<dbReference type="AlphaFoldDB" id="B9SC58"/>
<dbReference type="Proteomes" id="UP000008311">
    <property type="component" value="Unassembled WGS sequence"/>
</dbReference>